<feature type="signal peptide" evidence="14">
    <location>
        <begin position="1"/>
        <end position="19"/>
    </location>
</feature>
<dbReference type="InterPro" id="IPR011252">
    <property type="entry name" value="Fibrogen-bd_dom1"/>
</dbReference>
<dbReference type="EMBL" id="OX365937">
    <property type="protein sequence ID" value="CAI4044900.1"/>
    <property type="molecule type" value="Genomic_DNA"/>
</dbReference>
<comment type="subcellular location">
    <subcellularLocation>
        <location evidence="2">Membrane</location>
        <topology evidence="2">Lipid-anchor</topology>
        <topology evidence="2">GPI-anchor</topology>
    </subcellularLocation>
    <subcellularLocation>
        <location evidence="1">Secreted</location>
        <location evidence="1">Cell wall</location>
    </subcellularLocation>
</comment>
<evidence type="ECO:0000256" key="8">
    <source>
        <dbReference type="ARBA" id="ARBA00022889"/>
    </source>
</evidence>
<evidence type="ECO:0000256" key="4">
    <source>
        <dbReference type="ARBA" id="ARBA00022525"/>
    </source>
</evidence>
<evidence type="ECO:0000256" key="13">
    <source>
        <dbReference type="SAM" id="MobiDB-lite"/>
    </source>
</evidence>
<evidence type="ECO:0000313" key="16">
    <source>
        <dbReference type="EMBL" id="CAI4044900.1"/>
    </source>
</evidence>
<dbReference type="InterPro" id="IPR008966">
    <property type="entry name" value="Adhesion_dom_sf"/>
</dbReference>
<keyword evidence="8" id="KW-0130">Cell adhesion</keyword>
<dbReference type="PANTHER" id="PTHR33793:SF2">
    <property type="entry name" value="AGGLUTININ-LIKE PROTEIN 6"/>
    <property type="match status" value="1"/>
</dbReference>
<evidence type="ECO:0000259" key="15">
    <source>
        <dbReference type="SMART" id="SM01056"/>
    </source>
</evidence>
<keyword evidence="3" id="KW-0134">Cell wall</keyword>
<keyword evidence="17" id="KW-1185">Reference proteome</keyword>
<keyword evidence="4" id="KW-0964">Secreted</keyword>
<gene>
    <name evidence="16" type="primary">SUVZ10G1920</name>
    <name evidence="16" type="ORF">SUVZ_10G1920</name>
</gene>
<dbReference type="Gene3D" id="2.60.40.2430">
    <property type="entry name" value="Agglutinin-like protein, N-terminal domain, N2 subdomain"/>
    <property type="match status" value="1"/>
</dbReference>
<sequence length="742" mass="80487">MLIFLKIVVWLCSLALTSAADIDNISFSNLEIAPLTSNKQPDQGWTASFDFTIADPSSIKEGDQFTLSMPHVYRVKLSDPYQTTTISLNDGTEAFKCYVSQQAAYLYEDTILTCTAQTDLSSYNSIDGSITFSLNFSNGDSKYAYELENAKFFKSGPMLIQLGDQMSDTVDFDSATFTENVLHSGRTTGYGSFESYHLGMRCPNGHFLGGTEKINYDNSNHNVSLDCSSVQVYSSNDFNDWWFPQSYNDINADVTCFGSSLWITLDEELDNGEMVWVNALQSLPVGTNTIDHVLQFQYSCLDTIANTTYATEFSTTREFIVYQGEGLATASAKNAFTTSTTTTGWTGTYTSTYSTDSTFTVGTDTQTTPEVIIHVETPSTRLTSTTTTGWTGTYTSTYSTDSTFTVGTDTQTTPEVIIHVETPSTRLTSTTTTGWTGTYTSTYSTDSTFTVGTDTQTTPEVIIHVETPSTRLTSTTTTGWTGTYTSTYSTDSNFTVGTDTQTTPEVIIHVETPSTEQTLTMAVTSTSTTAWSVTINSTSSVSLSTAFETSNTPDTPVVSTKSEHATITTSTIPVSSEKSTTTADRNLTSSAISFLNVSASNSQSFSPSISSSAPDESSAHISKSSLRSSLVHTSEQVPSSSIKMETKVTSGHRTLSTTSRMFSSSLNETASSSQDTKIETSIISSLMVHYSSAPSSQPSPFNLQVSSTSTSHSISIYEGKASTFFSSEFSSIFFLVLSYLLY</sequence>
<accession>A0ABN8WF01</accession>
<keyword evidence="12" id="KW-0449">Lipoprotein</keyword>
<keyword evidence="11" id="KW-0325">Glycoprotein</keyword>
<dbReference type="Pfam" id="PF00624">
    <property type="entry name" value="Flocculin"/>
    <property type="match status" value="4"/>
</dbReference>
<dbReference type="PANTHER" id="PTHR33793">
    <property type="entry name" value="ALPHA-AGGLUTININ"/>
    <property type="match status" value="1"/>
</dbReference>
<organism evidence="16 17">
    <name type="scientific">Saccharomyces uvarum</name>
    <name type="common">Yeast</name>
    <name type="synonym">Saccharomyces bayanus var. uvarum</name>
    <dbReference type="NCBI Taxonomy" id="230603"/>
    <lineage>
        <taxon>Eukaryota</taxon>
        <taxon>Fungi</taxon>
        <taxon>Dikarya</taxon>
        <taxon>Ascomycota</taxon>
        <taxon>Saccharomycotina</taxon>
        <taxon>Saccharomycetes</taxon>
        <taxon>Saccharomycetales</taxon>
        <taxon>Saccharomycetaceae</taxon>
        <taxon>Saccharomyces</taxon>
    </lineage>
</organism>
<feature type="chain" id="PRO_5046573064" description="Agglutinin-like protein N-terminal domain-containing protein" evidence="14">
    <location>
        <begin position="20"/>
        <end position="742"/>
    </location>
</feature>
<evidence type="ECO:0000256" key="14">
    <source>
        <dbReference type="SAM" id="SignalP"/>
    </source>
</evidence>
<evidence type="ECO:0000256" key="11">
    <source>
        <dbReference type="ARBA" id="ARBA00023180"/>
    </source>
</evidence>
<dbReference type="Pfam" id="PF11766">
    <property type="entry name" value="Candida_ALS_N"/>
    <property type="match status" value="1"/>
</dbReference>
<dbReference type="SMART" id="SM01056">
    <property type="entry name" value="Candida_ALS_N"/>
    <property type="match status" value="1"/>
</dbReference>
<evidence type="ECO:0000256" key="3">
    <source>
        <dbReference type="ARBA" id="ARBA00022512"/>
    </source>
</evidence>
<evidence type="ECO:0000256" key="1">
    <source>
        <dbReference type="ARBA" id="ARBA00004191"/>
    </source>
</evidence>
<feature type="region of interest" description="Disordered" evidence="13">
    <location>
        <begin position="605"/>
        <end position="654"/>
    </location>
</feature>
<keyword evidence="9" id="KW-0472">Membrane</keyword>
<keyword evidence="6 14" id="KW-0732">Signal</keyword>
<dbReference type="InterPro" id="IPR043063">
    <property type="entry name" value="Agglutinin-like_N_N2"/>
</dbReference>
<evidence type="ECO:0000256" key="2">
    <source>
        <dbReference type="ARBA" id="ARBA00004589"/>
    </source>
</evidence>
<feature type="compositionally biased region" description="Polar residues" evidence="13">
    <location>
        <begin position="623"/>
        <end position="654"/>
    </location>
</feature>
<evidence type="ECO:0000256" key="6">
    <source>
        <dbReference type="ARBA" id="ARBA00022729"/>
    </source>
</evidence>
<keyword evidence="5" id="KW-0336">GPI-anchor</keyword>
<evidence type="ECO:0000256" key="10">
    <source>
        <dbReference type="ARBA" id="ARBA00023157"/>
    </source>
</evidence>
<feature type="domain" description="Agglutinin-like protein N-terminal" evidence="15">
    <location>
        <begin position="50"/>
        <end position="300"/>
    </location>
</feature>
<evidence type="ECO:0000256" key="9">
    <source>
        <dbReference type="ARBA" id="ARBA00023136"/>
    </source>
</evidence>
<keyword evidence="10" id="KW-1015">Disulfide bond</keyword>
<dbReference type="SUPFAM" id="SSF49401">
    <property type="entry name" value="Bacterial adhesins"/>
    <property type="match status" value="1"/>
</dbReference>
<dbReference type="InterPro" id="IPR001389">
    <property type="entry name" value="Flocculin"/>
</dbReference>
<dbReference type="Proteomes" id="UP001162085">
    <property type="component" value="Chromosome 10"/>
</dbReference>
<feature type="compositionally biased region" description="Low complexity" evidence="13">
    <location>
        <begin position="605"/>
        <end position="622"/>
    </location>
</feature>
<protein>
    <recommendedName>
        <fullName evidence="15">Agglutinin-like protein N-terminal domain-containing protein</fullName>
    </recommendedName>
</protein>
<name>A0ABN8WF01_SACUV</name>
<dbReference type="InterPro" id="IPR024672">
    <property type="entry name" value="Agglutinin-like_N"/>
</dbReference>
<dbReference type="InterPro" id="IPR033504">
    <property type="entry name" value="ALS"/>
</dbReference>
<reference evidence="16" key="1">
    <citation type="submission" date="2022-10" db="EMBL/GenBank/DDBJ databases">
        <authorList>
            <person name="Byrne P K."/>
        </authorList>
    </citation>
    <scope>NUCLEOTIDE SEQUENCE</scope>
    <source>
        <strain evidence="16">ZP964</strain>
    </source>
</reference>
<keyword evidence="7" id="KW-0677">Repeat</keyword>
<evidence type="ECO:0000256" key="5">
    <source>
        <dbReference type="ARBA" id="ARBA00022622"/>
    </source>
</evidence>
<evidence type="ECO:0000313" key="17">
    <source>
        <dbReference type="Proteomes" id="UP001162085"/>
    </source>
</evidence>
<evidence type="ECO:0000256" key="12">
    <source>
        <dbReference type="ARBA" id="ARBA00023288"/>
    </source>
</evidence>
<evidence type="ECO:0000256" key="7">
    <source>
        <dbReference type="ARBA" id="ARBA00022737"/>
    </source>
</evidence>
<proteinExistence type="predicted"/>
<dbReference type="Gene3D" id="2.60.40.1280">
    <property type="match status" value="1"/>
</dbReference>